<dbReference type="GeneID" id="54345234"/>
<protein>
    <recommendedName>
        <fullName evidence="1">Heterokaryon incompatibility domain-containing protein</fullName>
    </recommendedName>
</protein>
<dbReference type="OrthoDB" id="5386682at2759"/>
<keyword evidence="3" id="KW-1185">Reference proteome</keyword>
<feature type="domain" description="Heterokaryon incompatibility" evidence="1">
    <location>
        <begin position="61"/>
        <end position="200"/>
    </location>
</feature>
<dbReference type="PANTHER" id="PTHR24148:SF73">
    <property type="entry name" value="HET DOMAIN PROTEIN (AFU_ORTHOLOGUE AFUA_8G01020)"/>
    <property type="match status" value="1"/>
</dbReference>
<dbReference type="Proteomes" id="UP000800082">
    <property type="component" value="Unassembled WGS sequence"/>
</dbReference>
<accession>A0A6A5RJU5</accession>
<evidence type="ECO:0000313" key="3">
    <source>
        <dbReference type="Proteomes" id="UP000800082"/>
    </source>
</evidence>
<dbReference type="AlphaFoldDB" id="A0A6A5RJU5"/>
<evidence type="ECO:0000313" key="2">
    <source>
        <dbReference type="EMBL" id="KAF1928671.1"/>
    </source>
</evidence>
<sequence>MATKGSSKLCQLDIERNSRFMHHSIDSAADQIRLVRVFPSVFPDPICAEIRGTNPFYEHTYTALSYQWGDARVEDEATQILLNEQIFWVRSNLWEFLNRVRVDPLLYYRLFWIDAICIDQKADNNSEKSSQVAMMDRIYTNVHKVLCWLGEPTKGLELDLIDLRIYLTKATTAEKETCALRGLIYLMSRPYWIRLWIVQEVILARRLTLMCGTFFYSWASISDL</sequence>
<organism evidence="2 3">
    <name type="scientific">Didymella exigua CBS 183.55</name>
    <dbReference type="NCBI Taxonomy" id="1150837"/>
    <lineage>
        <taxon>Eukaryota</taxon>
        <taxon>Fungi</taxon>
        <taxon>Dikarya</taxon>
        <taxon>Ascomycota</taxon>
        <taxon>Pezizomycotina</taxon>
        <taxon>Dothideomycetes</taxon>
        <taxon>Pleosporomycetidae</taxon>
        <taxon>Pleosporales</taxon>
        <taxon>Pleosporineae</taxon>
        <taxon>Didymellaceae</taxon>
        <taxon>Didymella</taxon>
    </lineage>
</organism>
<name>A0A6A5RJU5_9PLEO</name>
<evidence type="ECO:0000259" key="1">
    <source>
        <dbReference type="Pfam" id="PF06985"/>
    </source>
</evidence>
<dbReference type="EMBL" id="ML978968">
    <property type="protein sequence ID" value="KAF1928671.1"/>
    <property type="molecule type" value="Genomic_DNA"/>
</dbReference>
<dbReference type="Pfam" id="PF06985">
    <property type="entry name" value="HET"/>
    <property type="match status" value="1"/>
</dbReference>
<dbReference type="InterPro" id="IPR010730">
    <property type="entry name" value="HET"/>
</dbReference>
<dbReference type="PANTHER" id="PTHR24148">
    <property type="entry name" value="ANKYRIN REPEAT DOMAIN-CONTAINING PROTEIN 39 HOMOLOG-RELATED"/>
    <property type="match status" value="1"/>
</dbReference>
<reference evidence="2" key="1">
    <citation type="journal article" date="2020" name="Stud. Mycol.">
        <title>101 Dothideomycetes genomes: a test case for predicting lifestyles and emergence of pathogens.</title>
        <authorList>
            <person name="Haridas S."/>
            <person name="Albert R."/>
            <person name="Binder M."/>
            <person name="Bloem J."/>
            <person name="Labutti K."/>
            <person name="Salamov A."/>
            <person name="Andreopoulos B."/>
            <person name="Baker S."/>
            <person name="Barry K."/>
            <person name="Bills G."/>
            <person name="Bluhm B."/>
            <person name="Cannon C."/>
            <person name="Castanera R."/>
            <person name="Culley D."/>
            <person name="Daum C."/>
            <person name="Ezra D."/>
            <person name="Gonzalez J."/>
            <person name="Henrissat B."/>
            <person name="Kuo A."/>
            <person name="Liang C."/>
            <person name="Lipzen A."/>
            <person name="Lutzoni F."/>
            <person name="Magnuson J."/>
            <person name="Mondo S."/>
            <person name="Nolan M."/>
            <person name="Ohm R."/>
            <person name="Pangilinan J."/>
            <person name="Park H.-J."/>
            <person name="Ramirez L."/>
            <person name="Alfaro M."/>
            <person name="Sun H."/>
            <person name="Tritt A."/>
            <person name="Yoshinaga Y."/>
            <person name="Zwiers L.-H."/>
            <person name="Turgeon B."/>
            <person name="Goodwin S."/>
            <person name="Spatafora J."/>
            <person name="Crous P."/>
            <person name="Grigoriev I."/>
        </authorList>
    </citation>
    <scope>NUCLEOTIDE SEQUENCE</scope>
    <source>
        <strain evidence="2">CBS 183.55</strain>
    </source>
</reference>
<dbReference type="RefSeq" id="XP_033448919.1">
    <property type="nucleotide sequence ID" value="XM_033587588.1"/>
</dbReference>
<dbReference type="InterPro" id="IPR052895">
    <property type="entry name" value="HetReg/Transcr_Mod"/>
</dbReference>
<gene>
    <name evidence="2" type="ORF">M421DRAFT_152160</name>
</gene>
<proteinExistence type="predicted"/>